<proteinExistence type="predicted"/>
<accession>A0A1W6MGL4</accession>
<dbReference type="EMBL" id="CP019344">
    <property type="protein sequence ID" value="ARN76619.1"/>
    <property type="molecule type" value="Genomic_DNA"/>
</dbReference>
<dbReference type="Pfam" id="PF19515">
    <property type="entry name" value="DUF6048"/>
    <property type="match status" value="1"/>
</dbReference>
<dbReference type="SUPFAM" id="SSF56925">
    <property type="entry name" value="OMPA-like"/>
    <property type="match status" value="1"/>
</dbReference>
<keyword evidence="3" id="KW-1185">Reference proteome</keyword>
<organism evidence="2 3">
    <name type="scientific">Nonlabens spongiae</name>
    <dbReference type="NCBI Taxonomy" id="331648"/>
    <lineage>
        <taxon>Bacteria</taxon>
        <taxon>Pseudomonadati</taxon>
        <taxon>Bacteroidota</taxon>
        <taxon>Flavobacteriia</taxon>
        <taxon>Flavobacteriales</taxon>
        <taxon>Flavobacteriaceae</taxon>
        <taxon>Nonlabens</taxon>
    </lineage>
</organism>
<dbReference type="InterPro" id="IPR011250">
    <property type="entry name" value="OMP/PagP_B-barrel"/>
</dbReference>
<feature type="signal peptide" evidence="1">
    <location>
        <begin position="1"/>
        <end position="19"/>
    </location>
</feature>
<evidence type="ECO:0008006" key="4">
    <source>
        <dbReference type="Google" id="ProtNLM"/>
    </source>
</evidence>
<dbReference type="STRING" id="331648.BST97_00585"/>
<evidence type="ECO:0000313" key="3">
    <source>
        <dbReference type="Proteomes" id="UP000193431"/>
    </source>
</evidence>
<dbReference type="AlphaFoldDB" id="A0A1W6MGL4"/>
<evidence type="ECO:0000313" key="2">
    <source>
        <dbReference type="EMBL" id="ARN76619.1"/>
    </source>
</evidence>
<keyword evidence="1" id="KW-0732">Signal</keyword>
<gene>
    <name evidence="2" type="ORF">BST97_00585</name>
</gene>
<dbReference type="Proteomes" id="UP000193431">
    <property type="component" value="Chromosome"/>
</dbReference>
<evidence type="ECO:0000256" key="1">
    <source>
        <dbReference type="SAM" id="SignalP"/>
    </source>
</evidence>
<name>A0A1W6MGL4_9FLAO</name>
<dbReference type="OrthoDB" id="1199048at2"/>
<protein>
    <recommendedName>
        <fullName evidence="4">DUF481 domain-containing protein</fullName>
    </recommendedName>
</protein>
<sequence>MLRFFTSLLILSGMSLCSAQQEVEQPVDSLRTQKKYGLRVGIDAASLARTVLDDRYTGFQIMGDYRFTDDIYFAAELGNETFDESYERVDFETNGSFLKAGIDYNFYDNWLEMDNMIYAGARLGYANMSQTLKRYSYNTDNTYLPSRDVFTNQETTGLSAVWFELHAGIKVEVLNNLYLVANIQLRRMITETIPDGFDNLYVPGFGRTYDNGNVGSGYSYGILYRIPLYKK</sequence>
<feature type="chain" id="PRO_5012958552" description="DUF481 domain-containing protein" evidence="1">
    <location>
        <begin position="20"/>
        <end position="231"/>
    </location>
</feature>
<dbReference type="InterPro" id="IPR046111">
    <property type="entry name" value="DUF6048"/>
</dbReference>
<reference evidence="2 3" key="1">
    <citation type="submission" date="2016-11" db="EMBL/GenBank/DDBJ databases">
        <title>Trade-off between light-utilization and light-protection in marine flavobacteria.</title>
        <authorList>
            <person name="Kumagai Y."/>
        </authorList>
    </citation>
    <scope>NUCLEOTIDE SEQUENCE [LARGE SCALE GENOMIC DNA]</scope>
    <source>
        <strain evidence="2 3">JCM 13191</strain>
    </source>
</reference>